<proteinExistence type="predicted"/>
<dbReference type="InterPro" id="IPR002110">
    <property type="entry name" value="Ankyrin_rpt"/>
</dbReference>
<dbReference type="STRING" id="296587.C1EI43"/>
<dbReference type="OrthoDB" id="548600at2759"/>
<keyword evidence="5" id="KW-1185">Reference proteome</keyword>
<sequence>EDPRNGNRALHIAAQNGFTPVCKLLIAKGAEVNAVNMKNNTALHMALGYDYDECAEFLYSSGADGTIVNSEG</sequence>
<reference evidence="4 5" key="1">
    <citation type="journal article" date="2009" name="Science">
        <title>Green evolution and dynamic adaptations revealed by genomes of the marine picoeukaryotes Micromonas.</title>
        <authorList>
            <person name="Worden A.Z."/>
            <person name="Lee J.H."/>
            <person name="Mock T."/>
            <person name="Rouze P."/>
            <person name="Simmons M.P."/>
            <person name="Aerts A.L."/>
            <person name="Allen A.E."/>
            <person name="Cuvelier M.L."/>
            <person name="Derelle E."/>
            <person name="Everett M.V."/>
            <person name="Foulon E."/>
            <person name="Grimwood J."/>
            <person name="Gundlach H."/>
            <person name="Henrissat B."/>
            <person name="Napoli C."/>
            <person name="McDonald S.M."/>
            <person name="Parker M.S."/>
            <person name="Rombauts S."/>
            <person name="Salamov A."/>
            <person name="Von Dassow P."/>
            <person name="Badger J.H."/>
            <person name="Coutinho P.M."/>
            <person name="Demir E."/>
            <person name="Dubchak I."/>
            <person name="Gentemann C."/>
            <person name="Eikrem W."/>
            <person name="Gready J.E."/>
            <person name="John U."/>
            <person name="Lanier W."/>
            <person name="Lindquist E.A."/>
            <person name="Lucas S."/>
            <person name="Mayer K.F."/>
            <person name="Moreau H."/>
            <person name="Not F."/>
            <person name="Otillar R."/>
            <person name="Panaud O."/>
            <person name="Pangilinan J."/>
            <person name="Paulsen I."/>
            <person name="Piegu B."/>
            <person name="Poliakov A."/>
            <person name="Robbens S."/>
            <person name="Schmutz J."/>
            <person name="Toulza E."/>
            <person name="Wyss T."/>
            <person name="Zelensky A."/>
            <person name="Zhou K."/>
            <person name="Armbrust E.V."/>
            <person name="Bhattacharya D."/>
            <person name="Goodenough U.W."/>
            <person name="Van de Peer Y."/>
            <person name="Grigoriev I.V."/>
        </authorList>
    </citation>
    <scope>NUCLEOTIDE SEQUENCE [LARGE SCALE GENOMIC DNA]</scope>
    <source>
        <strain evidence="5">RCC299 / NOUM17</strain>
    </source>
</reference>
<dbReference type="PANTHER" id="PTHR24171">
    <property type="entry name" value="ANKYRIN REPEAT DOMAIN-CONTAINING PROTEIN 39-RELATED"/>
    <property type="match status" value="1"/>
</dbReference>
<dbReference type="SMART" id="SM00248">
    <property type="entry name" value="ANK"/>
    <property type="match status" value="2"/>
</dbReference>
<dbReference type="Gene3D" id="1.25.40.20">
    <property type="entry name" value="Ankyrin repeat-containing domain"/>
    <property type="match status" value="1"/>
</dbReference>
<dbReference type="AlphaFoldDB" id="C1EI43"/>
<dbReference type="SUPFAM" id="SSF48403">
    <property type="entry name" value="Ankyrin repeat"/>
    <property type="match status" value="1"/>
</dbReference>
<keyword evidence="1" id="KW-0677">Repeat</keyword>
<feature type="repeat" description="ANK" evidence="3">
    <location>
        <begin position="5"/>
        <end position="37"/>
    </location>
</feature>
<accession>C1EI43</accession>
<dbReference type="RefSeq" id="XP_002506534.1">
    <property type="nucleotide sequence ID" value="XM_002506488.1"/>
</dbReference>
<dbReference type="Pfam" id="PF12796">
    <property type="entry name" value="Ank_2"/>
    <property type="match status" value="1"/>
</dbReference>
<protein>
    <submittedName>
        <fullName evidence="4">Uncharacterized protein</fullName>
    </submittedName>
</protein>
<dbReference type="KEGG" id="mis:MICPUN_74023"/>
<feature type="repeat" description="ANK" evidence="3">
    <location>
        <begin position="38"/>
        <end position="70"/>
    </location>
</feature>
<dbReference type="OMA" id="NNAKVND"/>
<dbReference type="PANTHER" id="PTHR24171:SF9">
    <property type="entry name" value="ANKYRIN REPEAT DOMAIN-CONTAINING PROTEIN 39"/>
    <property type="match status" value="1"/>
</dbReference>
<evidence type="ECO:0000256" key="3">
    <source>
        <dbReference type="PROSITE-ProRule" id="PRU00023"/>
    </source>
</evidence>
<organism evidence="4 5">
    <name type="scientific">Micromonas commoda (strain RCC299 / NOUM17 / CCMP2709)</name>
    <name type="common">Picoplanktonic green alga</name>
    <dbReference type="NCBI Taxonomy" id="296587"/>
    <lineage>
        <taxon>Eukaryota</taxon>
        <taxon>Viridiplantae</taxon>
        <taxon>Chlorophyta</taxon>
        <taxon>Mamiellophyceae</taxon>
        <taxon>Mamiellales</taxon>
        <taxon>Mamiellaceae</taxon>
        <taxon>Micromonas</taxon>
    </lineage>
</organism>
<dbReference type="PROSITE" id="PS50088">
    <property type="entry name" value="ANK_REPEAT"/>
    <property type="match status" value="2"/>
</dbReference>
<keyword evidence="2 3" id="KW-0040">ANK repeat</keyword>
<dbReference type="InterPro" id="IPR036770">
    <property type="entry name" value="Ankyrin_rpt-contain_sf"/>
</dbReference>
<evidence type="ECO:0000256" key="1">
    <source>
        <dbReference type="ARBA" id="ARBA00022737"/>
    </source>
</evidence>
<dbReference type="InParanoid" id="C1EI43"/>
<gene>
    <name evidence="4" type="ORF">MICPUN_74023</name>
</gene>
<feature type="non-terminal residue" evidence="4">
    <location>
        <position position="1"/>
    </location>
</feature>
<name>C1EI43_MICCC</name>
<feature type="non-terminal residue" evidence="4">
    <location>
        <position position="72"/>
    </location>
</feature>
<dbReference type="EMBL" id="CP001333">
    <property type="protein sequence ID" value="ACO67792.1"/>
    <property type="molecule type" value="Genomic_DNA"/>
</dbReference>
<evidence type="ECO:0000256" key="2">
    <source>
        <dbReference type="ARBA" id="ARBA00023043"/>
    </source>
</evidence>
<dbReference type="Proteomes" id="UP000002009">
    <property type="component" value="Chromosome 15"/>
</dbReference>
<dbReference type="PROSITE" id="PS50297">
    <property type="entry name" value="ANK_REP_REGION"/>
    <property type="match status" value="1"/>
</dbReference>
<evidence type="ECO:0000313" key="5">
    <source>
        <dbReference type="Proteomes" id="UP000002009"/>
    </source>
</evidence>
<evidence type="ECO:0000313" key="4">
    <source>
        <dbReference type="EMBL" id="ACO67792.1"/>
    </source>
</evidence>
<dbReference type="GeneID" id="8249293"/>